<name>A0ABP0N992_9DINO</name>
<dbReference type="SUPFAM" id="SSF53335">
    <property type="entry name" value="S-adenosyl-L-methionine-dependent methyltransferases"/>
    <property type="match status" value="1"/>
</dbReference>
<evidence type="ECO:0000313" key="1">
    <source>
        <dbReference type="EMBL" id="CAK9058820.1"/>
    </source>
</evidence>
<organism evidence="1 2">
    <name type="scientific">Durusdinium trenchii</name>
    <dbReference type="NCBI Taxonomy" id="1381693"/>
    <lineage>
        <taxon>Eukaryota</taxon>
        <taxon>Sar</taxon>
        <taxon>Alveolata</taxon>
        <taxon>Dinophyceae</taxon>
        <taxon>Suessiales</taxon>
        <taxon>Symbiodiniaceae</taxon>
        <taxon>Durusdinium</taxon>
    </lineage>
</organism>
<proteinExistence type="predicted"/>
<gene>
    <name evidence="1" type="ORF">SCF082_LOCUS31276</name>
</gene>
<dbReference type="InterPro" id="IPR029063">
    <property type="entry name" value="SAM-dependent_MTases_sf"/>
</dbReference>
<dbReference type="Gene3D" id="3.40.50.150">
    <property type="entry name" value="Vaccinia Virus protein VP39"/>
    <property type="match status" value="1"/>
</dbReference>
<protein>
    <submittedName>
        <fullName evidence="1">Uncharacterized protein</fullName>
    </submittedName>
</protein>
<reference evidence="1 2" key="1">
    <citation type="submission" date="2024-02" db="EMBL/GenBank/DDBJ databases">
        <authorList>
            <person name="Chen Y."/>
            <person name="Shah S."/>
            <person name="Dougan E. K."/>
            <person name="Thang M."/>
            <person name="Chan C."/>
        </authorList>
    </citation>
    <scope>NUCLEOTIDE SEQUENCE [LARGE SCALE GENOMIC DNA]</scope>
</reference>
<dbReference type="EMBL" id="CAXAMM010026391">
    <property type="protein sequence ID" value="CAK9058820.1"/>
    <property type="molecule type" value="Genomic_DNA"/>
</dbReference>
<accession>A0ABP0N992</accession>
<sequence>MHLDYELACGHGMSKNELDSLAALVERMSISSVSTAYSGIDSPMTAWLQLLAALESEFNLDIGRPKHLFSIEWNEHCQTELRAHPCEAECLFGDIAEFLHPLLRCQLNDLQERNKLTSVLLPVVKDTPEKAIVSEAMCLKHGCKCSLKVADLHVAGTVCCGWSSIGDQQGEAALSHAHLITWAGQRSVLEEPILIQENVVSFPRDCLTSMLPQYEWTYSVLCPTQFGWPIRRERQIMIGRHKTKTLGFRSLLTPFTSMFARGLGSDASWSMFFWRRTDTKNLDDELQWAAKRPCSVWRENNDEGSRPVLEDPSAFEDTLTGTEQNFLKDYESATPGGVYSLNQNPDVTNMCSNSQVMPTLVSSACLWYSALHRRWLTPHEALMLQGFPVRVHWSYGHQCCSFASRHAYETTKGDHSDNDLYSEEKLALLRIRPGRQHVLKMAGNSMHTNVSGVAILYALTQISIDCDLLKLLQQSHRMERNPRCIKPNVNLGVKCEAFYKAYEAPDSPEYPNLLLTAKYGLDVVVFDARTPDSVLQFLILAEKAWGNYKLAHAINTRQADYETKYRTMLEAEFPATWVSFRHYEATRAIYNMLGKYGCLTEMKAFVSDACDFLANELSHDTVIFCMKEVLTQLPAVFNIMSEEEKQSILLEAVYLCATWITLRNKST</sequence>
<dbReference type="Proteomes" id="UP001642464">
    <property type="component" value="Unassembled WGS sequence"/>
</dbReference>
<comment type="caution">
    <text evidence="1">The sequence shown here is derived from an EMBL/GenBank/DDBJ whole genome shotgun (WGS) entry which is preliminary data.</text>
</comment>
<keyword evidence="2" id="KW-1185">Reference proteome</keyword>
<evidence type="ECO:0000313" key="2">
    <source>
        <dbReference type="Proteomes" id="UP001642464"/>
    </source>
</evidence>